<evidence type="ECO:0000256" key="4">
    <source>
        <dbReference type="ARBA" id="ARBA00023163"/>
    </source>
</evidence>
<dbReference type="PRINTS" id="PR00364">
    <property type="entry name" value="DISEASERSIST"/>
</dbReference>
<evidence type="ECO:0000256" key="1">
    <source>
        <dbReference type="ARBA" id="ARBA00005820"/>
    </source>
</evidence>
<evidence type="ECO:0000259" key="7">
    <source>
        <dbReference type="PROSITE" id="PS51755"/>
    </source>
</evidence>
<dbReference type="InterPro" id="IPR001867">
    <property type="entry name" value="OmpR/PhoB-type_DNA-bd"/>
</dbReference>
<comment type="similarity">
    <text evidence="1">Belongs to the AfsR/DnrI/RedD regulatory family.</text>
</comment>
<keyword evidence="9" id="KW-1185">Reference proteome</keyword>
<dbReference type="GO" id="GO:0000160">
    <property type="term" value="P:phosphorelay signal transduction system"/>
    <property type="evidence" value="ECO:0007669"/>
    <property type="project" value="InterPro"/>
</dbReference>
<dbReference type="GO" id="GO:0003677">
    <property type="term" value="F:DNA binding"/>
    <property type="evidence" value="ECO:0007669"/>
    <property type="project" value="UniProtKB-UniRule"/>
</dbReference>
<dbReference type="SMART" id="SM00028">
    <property type="entry name" value="TPR"/>
    <property type="match status" value="6"/>
</dbReference>
<dbReference type="CDD" id="cd15831">
    <property type="entry name" value="BTAD"/>
    <property type="match status" value="1"/>
</dbReference>
<dbReference type="KEGG" id="daur:Daura_12200"/>
<dbReference type="Gene3D" id="3.40.50.300">
    <property type="entry name" value="P-loop containing nucleotide triphosphate hydrolases"/>
    <property type="match status" value="1"/>
</dbReference>
<keyword evidence="3 5" id="KW-0238">DNA-binding</keyword>
<dbReference type="InterPro" id="IPR027417">
    <property type="entry name" value="P-loop_NTPase"/>
</dbReference>
<keyword evidence="2" id="KW-0805">Transcription regulation</keyword>
<dbReference type="PROSITE" id="PS51755">
    <property type="entry name" value="OMPR_PHOB"/>
    <property type="match status" value="1"/>
</dbReference>
<dbReference type="Gene3D" id="1.10.10.10">
    <property type="entry name" value="Winged helix-like DNA-binding domain superfamily/Winged helix DNA-binding domain"/>
    <property type="match status" value="1"/>
</dbReference>
<dbReference type="InterPro" id="IPR016032">
    <property type="entry name" value="Sig_transdc_resp-reg_C-effctor"/>
</dbReference>
<evidence type="ECO:0000256" key="3">
    <source>
        <dbReference type="ARBA" id="ARBA00023125"/>
    </source>
</evidence>
<dbReference type="EMBL" id="CP073767">
    <property type="protein sequence ID" value="UWZ56866.1"/>
    <property type="molecule type" value="Genomic_DNA"/>
</dbReference>
<gene>
    <name evidence="8" type="ORF">Daura_12200</name>
</gene>
<dbReference type="InterPro" id="IPR002182">
    <property type="entry name" value="NB-ARC"/>
</dbReference>
<protein>
    <submittedName>
        <fullName evidence="8">Tetratricopeptide repeat protein</fullName>
    </submittedName>
</protein>
<dbReference type="InterPro" id="IPR036388">
    <property type="entry name" value="WH-like_DNA-bd_sf"/>
</dbReference>
<evidence type="ECO:0000256" key="6">
    <source>
        <dbReference type="SAM" id="MobiDB-lite"/>
    </source>
</evidence>
<evidence type="ECO:0000256" key="2">
    <source>
        <dbReference type="ARBA" id="ARBA00023015"/>
    </source>
</evidence>
<dbReference type="PANTHER" id="PTHR35807">
    <property type="entry name" value="TRANSCRIPTIONAL REGULATOR REDD-RELATED"/>
    <property type="match status" value="1"/>
</dbReference>
<sequence length="1043" mass="111466">MSMDFGVLGALLVTGQDAGTLTVGPPKLRLLLAALLCRPGAVVSGGTLAEALWRAGPPPGAAGTIRVYVHQLRRVVGEERLVRAAGGYQLLVGPDELDSERFRALGEQGRKAAADGRPGEAVTLLRQALGLWRGPAFAEFQDAELIRAAAAALDELRLDVLEECVECELLLGRHAELCAEVRELAAEHPLRENLRAQLMLALARSGRQAEATAVFHDTRRQLAEDYGLDPGPRLRAMYQRILDNDPGLAYRRPVTPLQLPRDTARFAGRADLLAALDALVPDERGTAAPMVVTVVGMAGVGKTTLAVHWAHRVAARFADGQLFVDLRGFGPATPVRPIEALAGLLRGLGVAPEAVPLDVQEAAALYRSLLAGRRVLVVLDNAASAEQVRPLLPGGHGCLALVTSRHRLSGLIVHEGARRLNLDVLSPAEARELLAGLLAPDRPGEPPSALEALAQVCGHLPLALRIVAAQLLDAPFRAVEEHAALLRTGRLRGMAVDGDEDAMIRAAFDASYEALPAGERRMFRLLGLVPTGDIGAPAAAALAGVPVEEAARLLDRLTAGCLLANPAAGRWTVHDLLRWYAAERATADPGAVEAFQRFCDWHLHCADAAARHLFRHGLRLPLPPGPPPPSTLRFDSGPAARDWLEQELANLATLVVHCAGHGPKPVAWLLADALRGVFARLRRLVDWTTTAEVGLGAARRDGDDRAVVAMLHSAAHAAFTAGRATAAMAHLTEAAELARRAGWAMGEVAVTGNLGVIRCDIAGQLPVGVSDMARAMRQAERWGMPDIGNSRRSGLSFMHLRMGYLRTALRGALWALELARRADDLSTQAGSHHNAGRAYWELGLPDRAAEHFRRSLAVGRQVGHQEVLIRANLGVALIETIHAGRGGEGLARARTALAQAREIADRWIEAEALNALAAMHAHLGEHAEAARLSASALSVTEAIGARLRTVEPLLGLARAHCRLGELDTAREHADRARSEATAMFLTVDAAHAVAVLAEVALRRGDPATAARHARRALRAYTRSGHRPGERHARGLLAAARRRR</sequence>
<keyword evidence="4" id="KW-0804">Transcription</keyword>
<dbReference type="Pfam" id="PF03704">
    <property type="entry name" value="BTAD"/>
    <property type="match status" value="1"/>
</dbReference>
<dbReference type="SMART" id="SM01043">
    <property type="entry name" value="BTAD"/>
    <property type="match status" value="1"/>
</dbReference>
<organism evidence="8 9">
    <name type="scientific">Dactylosporangium aurantiacum</name>
    <dbReference type="NCBI Taxonomy" id="35754"/>
    <lineage>
        <taxon>Bacteria</taxon>
        <taxon>Bacillati</taxon>
        <taxon>Actinomycetota</taxon>
        <taxon>Actinomycetes</taxon>
        <taxon>Micromonosporales</taxon>
        <taxon>Micromonosporaceae</taxon>
        <taxon>Dactylosporangium</taxon>
    </lineage>
</organism>
<proteinExistence type="inferred from homology"/>
<dbReference type="SMART" id="SM00862">
    <property type="entry name" value="Trans_reg_C"/>
    <property type="match status" value="1"/>
</dbReference>
<dbReference type="Pfam" id="PF00931">
    <property type="entry name" value="NB-ARC"/>
    <property type="match status" value="1"/>
</dbReference>
<feature type="compositionally biased region" description="Low complexity" evidence="6">
    <location>
        <begin position="1034"/>
        <end position="1043"/>
    </location>
</feature>
<dbReference type="SUPFAM" id="SSF46894">
    <property type="entry name" value="C-terminal effector domain of the bipartite response regulators"/>
    <property type="match status" value="1"/>
</dbReference>
<dbReference type="PANTHER" id="PTHR35807:SF1">
    <property type="entry name" value="TRANSCRIPTIONAL REGULATOR REDD"/>
    <property type="match status" value="1"/>
</dbReference>
<dbReference type="InterPro" id="IPR005158">
    <property type="entry name" value="BTAD"/>
</dbReference>
<feature type="domain" description="OmpR/PhoB-type" evidence="7">
    <location>
        <begin position="1"/>
        <end position="92"/>
    </location>
</feature>
<dbReference type="InterPro" id="IPR011990">
    <property type="entry name" value="TPR-like_helical_dom_sf"/>
</dbReference>
<feature type="DNA-binding region" description="OmpR/PhoB-type" evidence="5">
    <location>
        <begin position="1"/>
        <end position="92"/>
    </location>
</feature>
<feature type="region of interest" description="Disordered" evidence="6">
    <location>
        <begin position="1019"/>
        <end position="1043"/>
    </location>
</feature>
<dbReference type="Proteomes" id="UP001058003">
    <property type="component" value="Chromosome"/>
</dbReference>
<evidence type="ECO:0000313" key="9">
    <source>
        <dbReference type="Proteomes" id="UP001058003"/>
    </source>
</evidence>
<dbReference type="GO" id="GO:0006355">
    <property type="term" value="P:regulation of DNA-templated transcription"/>
    <property type="evidence" value="ECO:0007669"/>
    <property type="project" value="InterPro"/>
</dbReference>
<dbReference type="Pfam" id="PF00486">
    <property type="entry name" value="Trans_reg_C"/>
    <property type="match status" value="1"/>
</dbReference>
<name>A0A9Q9IJR1_9ACTN</name>
<dbReference type="RefSeq" id="WP_052387167.1">
    <property type="nucleotide sequence ID" value="NZ_CP073767.1"/>
</dbReference>
<dbReference type="InterPro" id="IPR019734">
    <property type="entry name" value="TPR_rpt"/>
</dbReference>
<evidence type="ECO:0000256" key="5">
    <source>
        <dbReference type="PROSITE-ProRule" id="PRU01091"/>
    </source>
</evidence>
<dbReference type="SUPFAM" id="SSF48452">
    <property type="entry name" value="TPR-like"/>
    <property type="match status" value="3"/>
</dbReference>
<dbReference type="Gene3D" id="1.25.40.10">
    <property type="entry name" value="Tetratricopeptide repeat domain"/>
    <property type="match status" value="3"/>
</dbReference>
<dbReference type="InterPro" id="IPR051677">
    <property type="entry name" value="AfsR-DnrI-RedD_regulator"/>
</dbReference>
<evidence type="ECO:0000313" key="8">
    <source>
        <dbReference type="EMBL" id="UWZ56866.1"/>
    </source>
</evidence>
<dbReference type="AlphaFoldDB" id="A0A9Q9IJR1"/>
<reference evidence="8" key="1">
    <citation type="submission" date="2021-04" db="EMBL/GenBank/DDBJ databases">
        <title>Dactylosporangium aurantiacum NRRL B-8018 full assembly.</title>
        <authorList>
            <person name="Hartkoorn R.C."/>
            <person name="Beaudoing E."/>
            <person name="Hot D."/>
        </authorList>
    </citation>
    <scope>NUCLEOTIDE SEQUENCE</scope>
    <source>
        <strain evidence="8">NRRL B-8018</strain>
    </source>
</reference>
<accession>A0A9Q9IJR1</accession>
<dbReference type="SUPFAM" id="SSF52540">
    <property type="entry name" value="P-loop containing nucleoside triphosphate hydrolases"/>
    <property type="match status" value="1"/>
</dbReference>